<dbReference type="Proteomes" id="UP000075420">
    <property type="component" value="Unassembled WGS sequence"/>
</dbReference>
<proteinExistence type="predicted"/>
<reference evidence="1 2" key="1">
    <citation type="submission" date="2014-02" db="EMBL/GenBank/DDBJ databases">
        <title>The small core and large imbalanced accessory genome model reveals a collaborative survival strategy of Sorangium cellulosum strains in nature.</title>
        <authorList>
            <person name="Han K."/>
            <person name="Peng R."/>
            <person name="Blom J."/>
            <person name="Li Y.-Z."/>
        </authorList>
    </citation>
    <scope>NUCLEOTIDE SEQUENCE [LARGE SCALE GENOMIC DNA]</scope>
    <source>
        <strain evidence="1 2">So0157-25</strain>
    </source>
</reference>
<dbReference type="EMBL" id="JELY01003141">
    <property type="protein sequence ID" value="KYF50606.1"/>
    <property type="molecule type" value="Genomic_DNA"/>
</dbReference>
<protein>
    <recommendedName>
        <fullName evidence="3">NAD/NADP transhydrogenase alpha subunit</fullName>
    </recommendedName>
</protein>
<organism evidence="1 2">
    <name type="scientific">Sorangium cellulosum</name>
    <name type="common">Polyangium cellulosum</name>
    <dbReference type="NCBI Taxonomy" id="56"/>
    <lineage>
        <taxon>Bacteria</taxon>
        <taxon>Pseudomonadati</taxon>
        <taxon>Myxococcota</taxon>
        <taxon>Polyangia</taxon>
        <taxon>Polyangiales</taxon>
        <taxon>Polyangiaceae</taxon>
        <taxon>Sorangium</taxon>
    </lineage>
</organism>
<dbReference type="AlphaFoldDB" id="A0A150P4Q5"/>
<evidence type="ECO:0000313" key="1">
    <source>
        <dbReference type="EMBL" id="KYF50606.1"/>
    </source>
</evidence>
<comment type="caution">
    <text evidence="1">The sequence shown here is derived from an EMBL/GenBank/DDBJ whole genome shotgun (WGS) entry which is preliminary data.</text>
</comment>
<gene>
    <name evidence="1" type="ORF">BE08_39410</name>
</gene>
<evidence type="ECO:0008006" key="3">
    <source>
        <dbReference type="Google" id="ProtNLM"/>
    </source>
</evidence>
<dbReference type="NCBIfam" id="TIGR04042">
    <property type="entry name" value="MSMEG_0570_fam"/>
    <property type="match status" value="1"/>
</dbReference>
<sequence length="95" mass="10680">MPEMRFVVEWPSGEQQVCYSPSLVVKEHIEVGASYDVDDFVARCREALDIASERVRKKYGFPCSLARAEAARIASVAARFQGQSGVKVRVIRFVE</sequence>
<name>A0A150P4Q5_SORCE</name>
<dbReference type="InterPro" id="IPR023846">
    <property type="entry name" value="CHP04042_MSMEG0570"/>
</dbReference>
<evidence type="ECO:0000313" key="2">
    <source>
        <dbReference type="Proteomes" id="UP000075420"/>
    </source>
</evidence>
<accession>A0A150P4Q5</accession>